<dbReference type="GO" id="GO:0005886">
    <property type="term" value="C:plasma membrane"/>
    <property type="evidence" value="ECO:0007669"/>
    <property type="project" value="UniProtKB-SubCell"/>
</dbReference>
<dbReference type="SUPFAM" id="SSF161098">
    <property type="entry name" value="MetI-like"/>
    <property type="match status" value="1"/>
</dbReference>
<keyword evidence="6 7" id="KW-0472">Membrane</keyword>
<name>A0A1J0GML8_9CLOT</name>
<dbReference type="Pfam" id="PF00528">
    <property type="entry name" value="BPD_transp_1"/>
    <property type="match status" value="1"/>
</dbReference>
<comment type="similarity">
    <text evidence="7">Belongs to the binding-protein-dependent transport system permease family.</text>
</comment>
<reference evidence="10" key="1">
    <citation type="journal article" date="2016" name="Front. Microbiol.">
        <title>Complete Genome Sequence of Clostridium estertheticum DSM 8809, a Microbe Identified in Spoiled Vacuum Packed Beef.</title>
        <authorList>
            <person name="Yu Z."/>
            <person name="Gunn L."/>
            <person name="Brennan E."/>
            <person name="Reid R."/>
            <person name="Wall P.G."/>
            <person name="Gaora O.P."/>
            <person name="Hurley D."/>
            <person name="Bolton D."/>
            <person name="Fanning S."/>
        </authorList>
    </citation>
    <scope>NUCLEOTIDE SEQUENCE [LARGE SCALE GENOMIC DNA]</scope>
    <source>
        <strain evidence="10">DSM 8809</strain>
    </source>
</reference>
<dbReference type="InterPro" id="IPR000515">
    <property type="entry name" value="MetI-like"/>
</dbReference>
<dbReference type="Gene3D" id="1.10.3720.10">
    <property type="entry name" value="MetI-like"/>
    <property type="match status" value="1"/>
</dbReference>
<dbReference type="OrthoDB" id="145927at2"/>
<evidence type="ECO:0000313" key="9">
    <source>
        <dbReference type="EMBL" id="APC42605.1"/>
    </source>
</evidence>
<evidence type="ECO:0000313" key="10">
    <source>
        <dbReference type="Proteomes" id="UP000182569"/>
    </source>
</evidence>
<dbReference type="Proteomes" id="UP000182569">
    <property type="component" value="Chromosome"/>
</dbReference>
<feature type="transmembrane region" description="Helical" evidence="7">
    <location>
        <begin position="12"/>
        <end position="39"/>
    </location>
</feature>
<dbReference type="PROSITE" id="PS50928">
    <property type="entry name" value="ABC_TM1"/>
    <property type="match status" value="1"/>
</dbReference>
<sequence>MFGKLSYKKQEKVVVFLFLFIPLLFLIIFTFLPAINMIYYSFIDWNGYSVNKTWVGFANYIEIFKNPNYFLALKNSIYYFFGGFIQLFIAFYFAVIINGKLKGKSIYKAILFFPYLLNGVAISLIFIFFLRPDGTLDTILNMLGMGQFIHLWLGNEKIINYSLSTVSIWRYVGFNFIIFLGAIQSISGEVMEAADLDGATEWQKVKYIVLPSVKKIIELNLILAVSGAISVFEIPYIMTGGANGSNTFVIQTVNTAFKFQQVGLGSAMAVIVLIIVAIATIFEKVFFKEAD</sequence>
<protein>
    <submittedName>
        <fullName evidence="9">ABC transporter permease</fullName>
    </submittedName>
</protein>
<evidence type="ECO:0000256" key="4">
    <source>
        <dbReference type="ARBA" id="ARBA00022692"/>
    </source>
</evidence>
<gene>
    <name evidence="9" type="ORF">A7L45_06530</name>
</gene>
<accession>A0A1J0GML8</accession>
<keyword evidence="10" id="KW-1185">Reference proteome</keyword>
<dbReference type="GO" id="GO:0055085">
    <property type="term" value="P:transmembrane transport"/>
    <property type="evidence" value="ECO:0007669"/>
    <property type="project" value="InterPro"/>
</dbReference>
<evidence type="ECO:0000256" key="6">
    <source>
        <dbReference type="ARBA" id="ARBA00023136"/>
    </source>
</evidence>
<keyword evidence="5 7" id="KW-1133">Transmembrane helix</keyword>
<feature type="transmembrane region" description="Helical" evidence="7">
    <location>
        <begin position="219"/>
        <end position="239"/>
    </location>
</feature>
<evidence type="ECO:0000256" key="2">
    <source>
        <dbReference type="ARBA" id="ARBA00022448"/>
    </source>
</evidence>
<feature type="transmembrane region" description="Helical" evidence="7">
    <location>
        <begin position="259"/>
        <end position="282"/>
    </location>
</feature>
<dbReference type="CDD" id="cd06261">
    <property type="entry name" value="TM_PBP2"/>
    <property type="match status" value="1"/>
</dbReference>
<dbReference type="KEGG" id="ceu:A7L45_06530"/>
<dbReference type="AlphaFoldDB" id="A0A1J0GML8"/>
<feature type="transmembrane region" description="Helical" evidence="7">
    <location>
        <begin position="158"/>
        <end position="183"/>
    </location>
</feature>
<proteinExistence type="inferred from homology"/>
<dbReference type="InterPro" id="IPR035906">
    <property type="entry name" value="MetI-like_sf"/>
</dbReference>
<keyword evidence="2 7" id="KW-0813">Transport</keyword>
<evidence type="ECO:0000259" key="8">
    <source>
        <dbReference type="PROSITE" id="PS50928"/>
    </source>
</evidence>
<keyword evidence="4 7" id="KW-0812">Transmembrane</keyword>
<dbReference type="EMBL" id="CP015756">
    <property type="protein sequence ID" value="APC42605.1"/>
    <property type="molecule type" value="Genomic_DNA"/>
</dbReference>
<evidence type="ECO:0000256" key="7">
    <source>
        <dbReference type="RuleBase" id="RU363032"/>
    </source>
</evidence>
<feature type="transmembrane region" description="Helical" evidence="7">
    <location>
        <begin position="109"/>
        <end position="130"/>
    </location>
</feature>
<organism evidence="9 10">
    <name type="scientific">Clostridium estertheticum subsp. estertheticum</name>
    <dbReference type="NCBI Taxonomy" id="1552"/>
    <lineage>
        <taxon>Bacteria</taxon>
        <taxon>Bacillati</taxon>
        <taxon>Bacillota</taxon>
        <taxon>Clostridia</taxon>
        <taxon>Eubacteriales</taxon>
        <taxon>Clostridiaceae</taxon>
        <taxon>Clostridium</taxon>
    </lineage>
</organism>
<evidence type="ECO:0000256" key="3">
    <source>
        <dbReference type="ARBA" id="ARBA00022475"/>
    </source>
</evidence>
<evidence type="ECO:0000256" key="1">
    <source>
        <dbReference type="ARBA" id="ARBA00004651"/>
    </source>
</evidence>
<comment type="subcellular location">
    <subcellularLocation>
        <location evidence="1 7">Cell membrane</location>
        <topology evidence="1 7">Multi-pass membrane protein</topology>
    </subcellularLocation>
</comment>
<feature type="transmembrane region" description="Helical" evidence="7">
    <location>
        <begin position="77"/>
        <end position="97"/>
    </location>
</feature>
<evidence type="ECO:0000256" key="5">
    <source>
        <dbReference type="ARBA" id="ARBA00022989"/>
    </source>
</evidence>
<dbReference type="PANTHER" id="PTHR43005:SF2">
    <property type="entry name" value="INTEGRAL MEMBRANE SUGAR TRANSPORT PROTEIN"/>
    <property type="match status" value="1"/>
</dbReference>
<dbReference type="STRING" id="1552.A7L45_06530"/>
<dbReference type="PANTHER" id="PTHR43005">
    <property type="entry name" value="BLR7065 PROTEIN"/>
    <property type="match status" value="1"/>
</dbReference>
<keyword evidence="3" id="KW-1003">Cell membrane</keyword>
<feature type="domain" description="ABC transmembrane type-1" evidence="8">
    <location>
        <begin position="72"/>
        <end position="283"/>
    </location>
</feature>